<keyword evidence="6" id="KW-0552">Olfaction</keyword>
<dbReference type="EMBL" id="WBNG01002064">
    <property type="protein sequence ID" value="NXD31328.1"/>
    <property type="molecule type" value="Genomic_DNA"/>
</dbReference>
<reference evidence="15" key="1">
    <citation type="submission" date="2019-09" db="EMBL/GenBank/DDBJ databases">
        <title>Bird 10,000 Genomes (B10K) Project - Family phase.</title>
        <authorList>
            <person name="Zhang G."/>
        </authorList>
    </citation>
    <scope>NUCLEOTIDE SEQUENCE</scope>
    <source>
        <strain evidence="15">B10K-IZCAS-20218</strain>
        <tissue evidence="15">Blood</tissue>
    </source>
</reference>
<dbReference type="PROSITE" id="PS50262">
    <property type="entry name" value="G_PROTEIN_RECEP_F1_2"/>
    <property type="match status" value="1"/>
</dbReference>
<keyword evidence="10" id="KW-0675">Receptor</keyword>
<dbReference type="InterPro" id="IPR000276">
    <property type="entry name" value="GPCR_Rhodpsn"/>
</dbReference>
<feature type="non-terminal residue" evidence="15">
    <location>
        <position position="1"/>
    </location>
</feature>
<evidence type="ECO:0000256" key="9">
    <source>
        <dbReference type="ARBA" id="ARBA00023136"/>
    </source>
</evidence>
<dbReference type="Pfam" id="PF13853">
    <property type="entry name" value="7tm_4"/>
    <property type="match status" value="1"/>
</dbReference>
<feature type="transmembrane region" description="Helical" evidence="13">
    <location>
        <begin position="27"/>
        <end position="49"/>
    </location>
</feature>
<keyword evidence="7 13" id="KW-1133">Transmembrane helix</keyword>
<evidence type="ECO:0000256" key="7">
    <source>
        <dbReference type="ARBA" id="ARBA00022989"/>
    </source>
</evidence>
<comment type="caution">
    <text evidence="15">The sequence shown here is derived from an EMBL/GenBank/DDBJ whole genome shotgun (WGS) entry which is preliminary data.</text>
</comment>
<sequence length="311" mass="34072">MPGSNCTQATEFSLVGFTEDLATRVTLFMLFLLAYLLTILGNLGMITLIRASPLLHSPMYYLLGNLAFVNLCTSTVTTPRMLAGVLLGKKGITYAECMAQVFTCDLFLITECFLLATMAYDQYMAICHPLLYPLVMSPELCSRLVAGSYLLGLTNSVGRAISMSSLFFCSSRAINLFFCDISLLISLSTSDTTLSLVILRTSSSLLGVPTIVVVLVSYMAVISTILSISSAEGKCKAFSTCASHLTTVSTFYGALVFMYLIPRSHTSMGGDKWAAVLYTVVTPMLNPLIYSLRNQEVKEAWRRLRKIKLAF</sequence>
<evidence type="ECO:0000256" key="5">
    <source>
        <dbReference type="ARBA" id="ARBA00022692"/>
    </source>
</evidence>
<feature type="transmembrane region" description="Helical" evidence="13">
    <location>
        <begin position="205"/>
        <end position="229"/>
    </location>
</feature>
<dbReference type="InterPro" id="IPR000725">
    <property type="entry name" value="Olfact_rcpt"/>
</dbReference>
<evidence type="ECO:0000256" key="3">
    <source>
        <dbReference type="ARBA" id="ARBA00022475"/>
    </source>
</evidence>
<keyword evidence="16" id="KW-1185">Reference proteome</keyword>
<organism evidence="15 16">
    <name type="scientific">Elachura formosa</name>
    <name type="common">spotted wren-babbler</name>
    <dbReference type="NCBI Taxonomy" id="1463973"/>
    <lineage>
        <taxon>Eukaryota</taxon>
        <taxon>Metazoa</taxon>
        <taxon>Chordata</taxon>
        <taxon>Craniata</taxon>
        <taxon>Vertebrata</taxon>
        <taxon>Euteleostomi</taxon>
        <taxon>Archelosauria</taxon>
        <taxon>Archosauria</taxon>
        <taxon>Dinosauria</taxon>
        <taxon>Saurischia</taxon>
        <taxon>Theropoda</taxon>
        <taxon>Coelurosauria</taxon>
        <taxon>Aves</taxon>
        <taxon>Neognathae</taxon>
        <taxon>Neoaves</taxon>
        <taxon>Telluraves</taxon>
        <taxon>Australaves</taxon>
        <taxon>Passeriformes</taxon>
        <taxon>Elachuridae</taxon>
        <taxon>Elachura</taxon>
    </lineage>
</organism>
<keyword evidence="4" id="KW-0716">Sensory transduction</keyword>
<dbReference type="GO" id="GO:0004930">
    <property type="term" value="F:G protein-coupled receptor activity"/>
    <property type="evidence" value="ECO:0007669"/>
    <property type="project" value="UniProtKB-KW"/>
</dbReference>
<evidence type="ECO:0000256" key="4">
    <source>
        <dbReference type="ARBA" id="ARBA00022606"/>
    </source>
</evidence>
<comment type="subcellular location">
    <subcellularLocation>
        <location evidence="2">Cell membrane</location>
        <topology evidence="2">Multi-pass membrane protein</topology>
    </subcellularLocation>
</comment>
<dbReference type="GO" id="GO:0004984">
    <property type="term" value="F:olfactory receptor activity"/>
    <property type="evidence" value="ECO:0007669"/>
    <property type="project" value="InterPro"/>
</dbReference>
<accession>A0A851URN8</accession>
<evidence type="ECO:0000313" key="16">
    <source>
        <dbReference type="Proteomes" id="UP000623542"/>
    </source>
</evidence>
<dbReference type="GO" id="GO:0005886">
    <property type="term" value="C:plasma membrane"/>
    <property type="evidence" value="ECO:0007669"/>
    <property type="project" value="UniProtKB-SubCell"/>
</dbReference>
<feature type="transmembrane region" description="Helical" evidence="13">
    <location>
        <begin position="99"/>
        <end position="120"/>
    </location>
</feature>
<evidence type="ECO:0000256" key="12">
    <source>
        <dbReference type="ARBA" id="ARBA00023224"/>
    </source>
</evidence>
<name>A0A851URN8_9PASS</name>
<dbReference type="InterPro" id="IPR017452">
    <property type="entry name" value="GPCR_Rhodpsn_7TM"/>
</dbReference>
<keyword evidence="12" id="KW-0807">Transducer</keyword>
<dbReference type="PRINTS" id="PR00237">
    <property type="entry name" value="GPCRRHODOPSN"/>
</dbReference>
<dbReference type="FunFam" id="1.20.1070.10:FF:000004">
    <property type="entry name" value="Olfactory receptor"/>
    <property type="match status" value="1"/>
</dbReference>
<evidence type="ECO:0000256" key="13">
    <source>
        <dbReference type="SAM" id="Phobius"/>
    </source>
</evidence>
<feature type="transmembrane region" description="Helical" evidence="13">
    <location>
        <begin position="273"/>
        <end position="292"/>
    </location>
</feature>
<dbReference type="SUPFAM" id="SSF81321">
    <property type="entry name" value="Family A G protein-coupled receptor-like"/>
    <property type="match status" value="1"/>
</dbReference>
<evidence type="ECO:0000256" key="6">
    <source>
        <dbReference type="ARBA" id="ARBA00022725"/>
    </source>
</evidence>
<dbReference type="PANTHER" id="PTHR48018">
    <property type="entry name" value="OLFACTORY RECEPTOR"/>
    <property type="match status" value="1"/>
</dbReference>
<dbReference type="Proteomes" id="UP000623542">
    <property type="component" value="Unassembled WGS sequence"/>
</dbReference>
<evidence type="ECO:0000256" key="1">
    <source>
        <dbReference type="ARBA" id="ARBA00002936"/>
    </source>
</evidence>
<keyword evidence="8" id="KW-0297">G-protein coupled receptor</keyword>
<dbReference type="OrthoDB" id="9902777at2759"/>
<feature type="non-terminal residue" evidence="15">
    <location>
        <position position="311"/>
    </location>
</feature>
<evidence type="ECO:0000256" key="8">
    <source>
        <dbReference type="ARBA" id="ARBA00023040"/>
    </source>
</evidence>
<evidence type="ECO:0000256" key="10">
    <source>
        <dbReference type="ARBA" id="ARBA00023170"/>
    </source>
</evidence>
<keyword evidence="5 13" id="KW-0812">Transmembrane</keyword>
<keyword evidence="3" id="KW-1003">Cell membrane</keyword>
<evidence type="ECO:0000259" key="14">
    <source>
        <dbReference type="PROSITE" id="PS50262"/>
    </source>
</evidence>
<feature type="transmembrane region" description="Helical" evidence="13">
    <location>
        <begin position="165"/>
        <end position="185"/>
    </location>
</feature>
<protein>
    <submittedName>
        <fullName evidence="15">O1440 protein</fullName>
    </submittedName>
</protein>
<feature type="domain" description="G-protein coupled receptors family 1 profile" evidence="14">
    <location>
        <begin position="41"/>
        <end position="290"/>
    </location>
</feature>
<dbReference type="PRINTS" id="PR00245">
    <property type="entry name" value="OLFACTORYR"/>
</dbReference>
<dbReference type="Gene3D" id="1.20.1070.10">
    <property type="entry name" value="Rhodopsin 7-helix transmembrane proteins"/>
    <property type="match status" value="1"/>
</dbReference>
<evidence type="ECO:0000256" key="11">
    <source>
        <dbReference type="ARBA" id="ARBA00023180"/>
    </source>
</evidence>
<evidence type="ECO:0000313" key="15">
    <source>
        <dbReference type="EMBL" id="NXD31328.1"/>
    </source>
</evidence>
<feature type="transmembrane region" description="Helical" evidence="13">
    <location>
        <begin position="61"/>
        <end position="87"/>
    </location>
</feature>
<proteinExistence type="predicted"/>
<gene>
    <name evidence="15" type="ORF">ELAFOR_R00474</name>
</gene>
<evidence type="ECO:0000256" key="2">
    <source>
        <dbReference type="ARBA" id="ARBA00004651"/>
    </source>
</evidence>
<comment type="function">
    <text evidence="1">Odorant receptor.</text>
</comment>
<feature type="transmembrane region" description="Helical" evidence="13">
    <location>
        <begin position="241"/>
        <end position="261"/>
    </location>
</feature>
<keyword evidence="11" id="KW-0325">Glycoprotein</keyword>
<keyword evidence="9 13" id="KW-0472">Membrane</keyword>
<dbReference type="AlphaFoldDB" id="A0A851URN8"/>